<name>A0ABD2FNV1_PAGBO</name>
<gene>
    <name evidence="1" type="ORF">OYC64_003239</name>
</gene>
<dbReference type="InterPro" id="IPR035983">
    <property type="entry name" value="Hect_E3_ubiquitin_ligase"/>
</dbReference>
<evidence type="ECO:0008006" key="3">
    <source>
        <dbReference type="Google" id="ProtNLM"/>
    </source>
</evidence>
<keyword evidence="2" id="KW-1185">Reference proteome</keyword>
<dbReference type="Proteomes" id="UP001619887">
    <property type="component" value="Unassembled WGS sequence"/>
</dbReference>
<proteinExistence type="predicted"/>
<dbReference type="SUPFAM" id="SSF56204">
    <property type="entry name" value="Hect, E3 ligase catalytic domain"/>
    <property type="match status" value="1"/>
</dbReference>
<sequence>MLTKPKLKKILRFCTGSSVICVDRIGVCFNAETGLSRRPVAHTCGAILEVPCTYSSFPEFRMEFDNILSSNYFEMDIL</sequence>
<dbReference type="EMBL" id="JBIYXZ010002088">
    <property type="protein sequence ID" value="KAL3043329.1"/>
    <property type="molecule type" value="Genomic_DNA"/>
</dbReference>
<accession>A0ABD2FNV1</accession>
<reference evidence="1 2" key="2">
    <citation type="journal article" date="2024" name="G3 (Bethesda)">
        <title>The genome of the cryopelagic Antarctic bald notothen, Trematomus borchgrevinki.</title>
        <authorList>
            <person name="Rayamajhi N."/>
            <person name="Rivera-Colon A.G."/>
            <person name="Minhas B.F."/>
            <person name="Cheng C.C."/>
            <person name="Catchen J.M."/>
        </authorList>
    </citation>
    <scope>NUCLEOTIDE SEQUENCE [LARGE SCALE GENOMIC DNA]</scope>
    <source>
        <strain evidence="1">AGRC-2024</strain>
    </source>
</reference>
<organism evidence="1 2">
    <name type="scientific">Pagothenia borchgrevinki</name>
    <name type="common">Bald rockcod</name>
    <name type="synonym">Trematomus borchgrevinki</name>
    <dbReference type="NCBI Taxonomy" id="8213"/>
    <lineage>
        <taxon>Eukaryota</taxon>
        <taxon>Metazoa</taxon>
        <taxon>Chordata</taxon>
        <taxon>Craniata</taxon>
        <taxon>Vertebrata</taxon>
        <taxon>Euteleostomi</taxon>
        <taxon>Actinopterygii</taxon>
        <taxon>Neopterygii</taxon>
        <taxon>Teleostei</taxon>
        <taxon>Neoteleostei</taxon>
        <taxon>Acanthomorphata</taxon>
        <taxon>Eupercaria</taxon>
        <taxon>Perciformes</taxon>
        <taxon>Notothenioidei</taxon>
        <taxon>Nototheniidae</taxon>
        <taxon>Pagothenia</taxon>
    </lineage>
</organism>
<dbReference type="AlphaFoldDB" id="A0ABD2FNV1"/>
<protein>
    <recommendedName>
        <fullName evidence="3">HECT domain-containing protein</fullName>
    </recommendedName>
</protein>
<evidence type="ECO:0000313" key="1">
    <source>
        <dbReference type="EMBL" id="KAL3043329.1"/>
    </source>
</evidence>
<evidence type="ECO:0000313" key="2">
    <source>
        <dbReference type="Proteomes" id="UP001619887"/>
    </source>
</evidence>
<comment type="caution">
    <text evidence="1">The sequence shown here is derived from an EMBL/GenBank/DDBJ whole genome shotgun (WGS) entry which is preliminary data.</text>
</comment>
<reference evidence="1 2" key="1">
    <citation type="journal article" date="2022" name="G3 (Bethesda)">
        <title>Evaluating Illumina-, Nanopore-, and PacBio-based genome assembly strategies with the bald notothen, Trematomus borchgrevinki.</title>
        <authorList>
            <person name="Rayamajhi N."/>
            <person name="Cheng C.C."/>
            <person name="Catchen J.M."/>
        </authorList>
    </citation>
    <scope>NUCLEOTIDE SEQUENCE [LARGE SCALE GENOMIC DNA]</scope>
    <source>
        <strain evidence="1">AGRC-2024</strain>
    </source>
</reference>